<dbReference type="SUPFAM" id="SSF69572">
    <property type="entry name" value="Activating enzymes of the ubiquitin-like proteins"/>
    <property type="match status" value="1"/>
</dbReference>
<dbReference type="AlphaFoldDB" id="A0A9J6DVR1"/>
<evidence type="ECO:0000259" key="1">
    <source>
        <dbReference type="Pfam" id="PF00899"/>
    </source>
</evidence>
<dbReference type="GO" id="GO:0005634">
    <property type="term" value="C:nucleus"/>
    <property type="evidence" value="ECO:0007669"/>
    <property type="project" value="TreeGrafter"/>
</dbReference>
<keyword evidence="3" id="KW-1185">Reference proteome</keyword>
<proteinExistence type="predicted"/>
<dbReference type="Pfam" id="PF00899">
    <property type="entry name" value="ThiF"/>
    <property type="match status" value="1"/>
</dbReference>
<dbReference type="GO" id="GO:0005737">
    <property type="term" value="C:cytoplasm"/>
    <property type="evidence" value="ECO:0007669"/>
    <property type="project" value="TreeGrafter"/>
</dbReference>
<dbReference type="PANTHER" id="PTHR10953:SF4">
    <property type="entry name" value="UBIQUITIN-ACTIVATING ENZYME E1 C-TERMINAL DOMAIN-CONTAINING PROTEIN"/>
    <property type="match status" value="1"/>
</dbReference>
<comment type="caution">
    <text evidence="2">The sequence shown here is derived from an EMBL/GenBank/DDBJ whole genome shotgun (WGS) entry which is preliminary data.</text>
</comment>
<evidence type="ECO:0000313" key="3">
    <source>
        <dbReference type="Proteomes" id="UP000821866"/>
    </source>
</evidence>
<dbReference type="PANTHER" id="PTHR10953">
    <property type="entry name" value="UBIQUITIN-ACTIVATING ENZYME E1"/>
    <property type="match status" value="1"/>
</dbReference>
<reference evidence="2" key="2">
    <citation type="submission" date="2021-09" db="EMBL/GenBank/DDBJ databases">
        <authorList>
            <person name="Jia N."/>
            <person name="Wang J."/>
            <person name="Shi W."/>
            <person name="Du L."/>
            <person name="Sun Y."/>
            <person name="Zhan W."/>
            <person name="Jiang J."/>
            <person name="Wang Q."/>
            <person name="Zhang B."/>
            <person name="Ji P."/>
            <person name="Sakyi L.B."/>
            <person name="Cui X."/>
            <person name="Yuan T."/>
            <person name="Jiang B."/>
            <person name="Yang W."/>
            <person name="Lam T.T.-Y."/>
            <person name="Chang Q."/>
            <person name="Ding S."/>
            <person name="Wang X."/>
            <person name="Zhu J."/>
            <person name="Ruan X."/>
            <person name="Zhao L."/>
            <person name="Wei J."/>
            <person name="Que T."/>
            <person name="Du C."/>
            <person name="Cheng J."/>
            <person name="Dai P."/>
            <person name="Han X."/>
            <person name="Huang E."/>
            <person name="Gao Y."/>
            <person name="Liu J."/>
            <person name="Shao H."/>
            <person name="Ye R."/>
            <person name="Li L."/>
            <person name="Wei W."/>
            <person name="Wang X."/>
            <person name="Wang C."/>
            <person name="Huo Q."/>
            <person name="Li W."/>
            <person name="Guo W."/>
            <person name="Chen H."/>
            <person name="Chen S."/>
            <person name="Zhou L."/>
            <person name="Zhou L."/>
            <person name="Ni X."/>
            <person name="Tian J."/>
            <person name="Zhou Y."/>
            <person name="Sheng Y."/>
            <person name="Liu T."/>
            <person name="Pan Y."/>
            <person name="Xia L."/>
            <person name="Li J."/>
            <person name="Zhao F."/>
            <person name="Cao W."/>
        </authorList>
    </citation>
    <scope>NUCLEOTIDE SEQUENCE</scope>
    <source>
        <strain evidence="2">Rmic-2018</strain>
        <tissue evidence="2">Larvae</tissue>
    </source>
</reference>
<dbReference type="GO" id="GO:0006974">
    <property type="term" value="P:DNA damage response"/>
    <property type="evidence" value="ECO:0007669"/>
    <property type="project" value="TreeGrafter"/>
</dbReference>
<name>A0A9J6DVR1_RHIMP</name>
<dbReference type="InterPro" id="IPR045886">
    <property type="entry name" value="ThiF/MoeB/HesA"/>
</dbReference>
<accession>A0A9J6DVR1</accession>
<gene>
    <name evidence="2" type="ORF">HPB51_014287</name>
</gene>
<protein>
    <recommendedName>
        <fullName evidence="1">THIF-type NAD/FAD binding fold domain-containing protein</fullName>
    </recommendedName>
</protein>
<dbReference type="InterPro" id="IPR035985">
    <property type="entry name" value="Ubiquitin-activating_enz"/>
</dbReference>
<evidence type="ECO:0000313" key="2">
    <source>
        <dbReference type="EMBL" id="KAH8025954.1"/>
    </source>
</evidence>
<feature type="domain" description="THIF-type NAD/FAD binding fold" evidence="1">
    <location>
        <begin position="54"/>
        <end position="127"/>
    </location>
</feature>
<dbReference type="InterPro" id="IPR000594">
    <property type="entry name" value="ThiF_NAD_FAD-bd"/>
</dbReference>
<dbReference type="Gene3D" id="3.40.50.720">
    <property type="entry name" value="NAD(P)-binding Rossmann-like Domain"/>
    <property type="match status" value="1"/>
</dbReference>
<sequence length="169" mass="19099">MALSYRCTYKQQLSEDILDGAVPLLFGSLLLRLCLSTRGTVGSLSWIVTDYSRYCAQTSVFGHEVQQQLLRQRFFVVGAEAIGCELLKNIAMMGVGAFDGCIYVTDSDKVQRSNLNRQFLFRAEDVGVGPETEKMYDDRFFECLNGVVLALDDVEGREYNRLITVRKLQ</sequence>
<dbReference type="EMBL" id="JABSTU010000007">
    <property type="protein sequence ID" value="KAH8025954.1"/>
    <property type="molecule type" value="Genomic_DNA"/>
</dbReference>
<dbReference type="VEuPathDB" id="VectorBase:LOC119169676"/>
<organism evidence="2 3">
    <name type="scientific">Rhipicephalus microplus</name>
    <name type="common">Cattle tick</name>
    <name type="synonym">Boophilus microplus</name>
    <dbReference type="NCBI Taxonomy" id="6941"/>
    <lineage>
        <taxon>Eukaryota</taxon>
        <taxon>Metazoa</taxon>
        <taxon>Ecdysozoa</taxon>
        <taxon>Arthropoda</taxon>
        <taxon>Chelicerata</taxon>
        <taxon>Arachnida</taxon>
        <taxon>Acari</taxon>
        <taxon>Parasitiformes</taxon>
        <taxon>Ixodida</taxon>
        <taxon>Ixodoidea</taxon>
        <taxon>Ixodidae</taxon>
        <taxon>Rhipicephalinae</taxon>
        <taxon>Rhipicephalus</taxon>
        <taxon>Boophilus</taxon>
    </lineage>
</organism>
<reference evidence="2" key="1">
    <citation type="journal article" date="2020" name="Cell">
        <title>Large-Scale Comparative Analyses of Tick Genomes Elucidate Their Genetic Diversity and Vector Capacities.</title>
        <authorList>
            <consortium name="Tick Genome and Microbiome Consortium (TIGMIC)"/>
            <person name="Jia N."/>
            <person name="Wang J."/>
            <person name="Shi W."/>
            <person name="Du L."/>
            <person name="Sun Y."/>
            <person name="Zhan W."/>
            <person name="Jiang J.F."/>
            <person name="Wang Q."/>
            <person name="Zhang B."/>
            <person name="Ji P."/>
            <person name="Bell-Sakyi L."/>
            <person name="Cui X.M."/>
            <person name="Yuan T.T."/>
            <person name="Jiang B.G."/>
            <person name="Yang W.F."/>
            <person name="Lam T.T."/>
            <person name="Chang Q.C."/>
            <person name="Ding S.J."/>
            <person name="Wang X.J."/>
            <person name="Zhu J.G."/>
            <person name="Ruan X.D."/>
            <person name="Zhao L."/>
            <person name="Wei J.T."/>
            <person name="Ye R.Z."/>
            <person name="Que T.C."/>
            <person name="Du C.H."/>
            <person name="Zhou Y.H."/>
            <person name="Cheng J.X."/>
            <person name="Dai P.F."/>
            <person name="Guo W.B."/>
            <person name="Han X.H."/>
            <person name="Huang E.J."/>
            <person name="Li L.F."/>
            <person name="Wei W."/>
            <person name="Gao Y.C."/>
            <person name="Liu J.Z."/>
            <person name="Shao H.Z."/>
            <person name="Wang X."/>
            <person name="Wang C.C."/>
            <person name="Yang T.C."/>
            <person name="Huo Q.B."/>
            <person name="Li W."/>
            <person name="Chen H.Y."/>
            <person name="Chen S.E."/>
            <person name="Zhou L.G."/>
            <person name="Ni X.B."/>
            <person name="Tian J.H."/>
            <person name="Sheng Y."/>
            <person name="Liu T."/>
            <person name="Pan Y.S."/>
            <person name="Xia L.Y."/>
            <person name="Li J."/>
            <person name="Zhao F."/>
            <person name="Cao W.C."/>
        </authorList>
    </citation>
    <scope>NUCLEOTIDE SEQUENCE</scope>
    <source>
        <strain evidence="2">Rmic-2018</strain>
    </source>
</reference>
<dbReference type="GO" id="GO:0006511">
    <property type="term" value="P:ubiquitin-dependent protein catabolic process"/>
    <property type="evidence" value="ECO:0007669"/>
    <property type="project" value="TreeGrafter"/>
</dbReference>
<dbReference type="Proteomes" id="UP000821866">
    <property type="component" value="Unassembled WGS sequence"/>
</dbReference>
<dbReference type="GO" id="GO:0004839">
    <property type="term" value="F:ubiquitin activating enzyme activity"/>
    <property type="evidence" value="ECO:0007669"/>
    <property type="project" value="TreeGrafter"/>
</dbReference>